<keyword evidence="1" id="KW-0472">Membrane</keyword>
<gene>
    <name evidence="2" type="ORF">A3F84_02130</name>
</gene>
<dbReference type="Pfam" id="PF12679">
    <property type="entry name" value="ABC2_membrane_2"/>
    <property type="match status" value="1"/>
</dbReference>
<dbReference type="PANTHER" id="PTHR43471">
    <property type="entry name" value="ABC TRANSPORTER PERMEASE"/>
    <property type="match status" value="1"/>
</dbReference>
<dbReference type="GO" id="GO:0140359">
    <property type="term" value="F:ABC-type transporter activity"/>
    <property type="evidence" value="ECO:0007669"/>
    <property type="project" value="InterPro"/>
</dbReference>
<feature type="transmembrane region" description="Helical" evidence="1">
    <location>
        <begin position="209"/>
        <end position="229"/>
    </location>
</feature>
<feature type="transmembrane region" description="Helical" evidence="1">
    <location>
        <begin position="241"/>
        <end position="266"/>
    </location>
</feature>
<evidence type="ECO:0008006" key="4">
    <source>
        <dbReference type="Google" id="ProtNLM"/>
    </source>
</evidence>
<feature type="transmembrane region" description="Helical" evidence="1">
    <location>
        <begin position="15"/>
        <end position="37"/>
    </location>
</feature>
<dbReference type="EMBL" id="MFKF01000002">
    <property type="protein sequence ID" value="OGG57276.1"/>
    <property type="molecule type" value="Genomic_DNA"/>
</dbReference>
<feature type="transmembrane region" description="Helical" evidence="1">
    <location>
        <begin position="473"/>
        <end position="491"/>
    </location>
</feature>
<name>A0A1F6D783_HANXR</name>
<dbReference type="PANTHER" id="PTHR43471:SF1">
    <property type="entry name" value="ABC TRANSPORTER PERMEASE PROTEIN NOSY-RELATED"/>
    <property type="match status" value="1"/>
</dbReference>
<feature type="transmembrane region" description="Helical" evidence="1">
    <location>
        <begin position="174"/>
        <end position="197"/>
    </location>
</feature>
<accession>A0A1F6D783</accession>
<organism evidence="2 3">
    <name type="scientific">Handelsmanbacteria sp. (strain RIFCSPLOWO2_12_FULL_64_10)</name>
    <dbReference type="NCBI Taxonomy" id="1817868"/>
    <lineage>
        <taxon>Bacteria</taxon>
        <taxon>Candidatus Handelsmaniibacteriota</taxon>
    </lineage>
</organism>
<evidence type="ECO:0000313" key="2">
    <source>
        <dbReference type="EMBL" id="OGG57276.1"/>
    </source>
</evidence>
<protein>
    <recommendedName>
        <fullName evidence="4">ABC transporter permease</fullName>
    </recommendedName>
</protein>
<proteinExistence type="predicted"/>
<feature type="transmembrane region" description="Helical" evidence="1">
    <location>
        <begin position="118"/>
        <end position="144"/>
    </location>
</feature>
<dbReference type="AlphaFoldDB" id="A0A1F6D783"/>
<keyword evidence="1" id="KW-1133">Transmembrane helix</keyword>
<keyword evidence="1" id="KW-0812">Transmembrane</keyword>
<evidence type="ECO:0000256" key="1">
    <source>
        <dbReference type="SAM" id="Phobius"/>
    </source>
</evidence>
<sequence>MIWRIVQKELLSHLLTLRFALGGLCCLGLIASSAYVLTRQFEGRLEAHRSAVTDYEGRLQAVKVYSELGQAVRPEAHRPPGPLSILCGGVEGGLGDYVVFGHGYVPFEAASSGSDNPYLGIFSSVDFVAVFQVVLSLLALLFAYDAVSGEQEDGTLKLTLAGAVPRSSVLLGKYAGALLALSLPLLVSLGVGLLVATWSEYVSLSGSDWARVGSILVGSLFYLSLFYLAGLLCSCAFDRSASALALCLFAWVVAVLIYPGAVVFGVDRLGPAPSDQSVKEAARTFIQEIDKKTKAFLTSRGVSDRWQVWSGAAKSTSVRSEDSDSGTGETVKVTVASTKDPDLKLQRDHYRFMENLRVEIADQIWQLRRDYLEGGPLRQARLCRNLSRLSPAAVYGDLSAVLAGTDLGAHRRFLDQARAYRREVIQYFRDRDAFGSRAWFTDDRGKADVAGMPRFRWRPETAGEAVRRGWGDLAILVGWNGALFWVAYVLFAKRSVA</sequence>
<dbReference type="Proteomes" id="UP000178606">
    <property type="component" value="Unassembled WGS sequence"/>
</dbReference>
<evidence type="ECO:0000313" key="3">
    <source>
        <dbReference type="Proteomes" id="UP000178606"/>
    </source>
</evidence>
<comment type="caution">
    <text evidence="2">The sequence shown here is derived from an EMBL/GenBank/DDBJ whole genome shotgun (WGS) entry which is preliminary data.</text>
</comment>
<dbReference type="GO" id="GO:0005886">
    <property type="term" value="C:plasma membrane"/>
    <property type="evidence" value="ECO:0007669"/>
    <property type="project" value="UniProtKB-SubCell"/>
</dbReference>
<reference evidence="2 3" key="1">
    <citation type="journal article" date="2016" name="Nat. Commun.">
        <title>Thousands of microbial genomes shed light on interconnected biogeochemical processes in an aquifer system.</title>
        <authorList>
            <person name="Anantharaman K."/>
            <person name="Brown C.T."/>
            <person name="Hug L.A."/>
            <person name="Sharon I."/>
            <person name="Castelle C.J."/>
            <person name="Probst A.J."/>
            <person name="Thomas B.C."/>
            <person name="Singh A."/>
            <person name="Wilkins M.J."/>
            <person name="Karaoz U."/>
            <person name="Brodie E.L."/>
            <person name="Williams K.H."/>
            <person name="Hubbard S.S."/>
            <person name="Banfield J.F."/>
        </authorList>
    </citation>
    <scope>NUCLEOTIDE SEQUENCE [LARGE SCALE GENOMIC DNA]</scope>
    <source>
        <strain evidence="3">RIFCSPLOWO2_12_FULL_64_10</strain>
    </source>
</reference>